<dbReference type="EMBL" id="HBIX01011858">
    <property type="protein sequence ID" value="CAE0716158.1"/>
    <property type="molecule type" value="Transcribed_RNA"/>
</dbReference>
<protein>
    <recommendedName>
        <fullName evidence="3">Transmembrane protein</fullName>
    </recommendedName>
</protein>
<evidence type="ECO:0008006" key="3">
    <source>
        <dbReference type="Google" id="ProtNLM"/>
    </source>
</evidence>
<proteinExistence type="predicted"/>
<name>A0A7S4EJ29_9STRA</name>
<gene>
    <name evidence="2" type="ORF">PAUS00366_LOCUS8910</name>
</gene>
<reference evidence="2" key="1">
    <citation type="submission" date="2021-01" db="EMBL/GenBank/DDBJ databases">
        <authorList>
            <person name="Corre E."/>
            <person name="Pelletier E."/>
            <person name="Niang G."/>
            <person name="Scheremetjew M."/>
            <person name="Finn R."/>
            <person name="Kale V."/>
            <person name="Holt S."/>
            <person name="Cochrane G."/>
            <person name="Meng A."/>
            <person name="Brown T."/>
            <person name="Cohen L."/>
        </authorList>
    </citation>
    <scope>NUCLEOTIDE SEQUENCE</scope>
    <source>
        <strain evidence="2">10249 10 AB</strain>
    </source>
</reference>
<dbReference type="AlphaFoldDB" id="A0A7S4EJ29"/>
<feature type="transmembrane region" description="Helical" evidence="1">
    <location>
        <begin position="7"/>
        <end position="27"/>
    </location>
</feature>
<organism evidence="2">
    <name type="scientific">Pseudo-nitzschia australis</name>
    <dbReference type="NCBI Taxonomy" id="44445"/>
    <lineage>
        <taxon>Eukaryota</taxon>
        <taxon>Sar</taxon>
        <taxon>Stramenopiles</taxon>
        <taxon>Ochrophyta</taxon>
        <taxon>Bacillariophyta</taxon>
        <taxon>Bacillariophyceae</taxon>
        <taxon>Bacillariophycidae</taxon>
        <taxon>Bacillariales</taxon>
        <taxon>Bacillariaceae</taxon>
        <taxon>Pseudo-nitzschia</taxon>
    </lineage>
</organism>
<accession>A0A7S4EJ29</accession>
<evidence type="ECO:0000256" key="1">
    <source>
        <dbReference type="SAM" id="Phobius"/>
    </source>
</evidence>
<sequence>MIFNVHWIYSVFATLLFAPPLGCYSFASHPNLGNLQQTQINTSFFKNNFGSTPSRKRRNRSDKTKVAFIGGTNIETSGDSAFGGLATAFLLIGLFAAVGTFVFANQVYTPEISQGAQMMRKSNRENEIRKLLEAVGSHQEDGNELLELRLPLETALGATLEEYITAVESSLQEKSDAIFTVADEDLVRILKQNV</sequence>
<keyword evidence="1" id="KW-0472">Membrane</keyword>
<keyword evidence="1" id="KW-0812">Transmembrane</keyword>
<keyword evidence="1" id="KW-1133">Transmembrane helix</keyword>
<evidence type="ECO:0000313" key="2">
    <source>
        <dbReference type="EMBL" id="CAE0716158.1"/>
    </source>
</evidence>
<feature type="transmembrane region" description="Helical" evidence="1">
    <location>
        <begin position="81"/>
        <end position="104"/>
    </location>
</feature>